<dbReference type="Pfam" id="PF11748">
    <property type="entry name" value="DUF3306"/>
    <property type="match status" value="1"/>
</dbReference>
<evidence type="ECO:0000313" key="3">
    <source>
        <dbReference type="Proteomes" id="UP000460715"/>
    </source>
</evidence>
<organism evidence="2 3">
    <name type="scientific">Teichococcus coralli</name>
    <dbReference type="NCBI Taxonomy" id="2545983"/>
    <lineage>
        <taxon>Bacteria</taxon>
        <taxon>Pseudomonadati</taxon>
        <taxon>Pseudomonadota</taxon>
        <taxon>Alphaproteobacteria</taxon>
        <taxon>Acetobacterales</taxon>
        <taxon>Roseomonadaceae</taxon>
        <taxon>Roseomonas</taxon>
    </lineage>
</organism>
<feature type="compositionally biased region" description="Basic residues" evidence="1">
    <location>
        <begin position="195"/>
        <end position="205"/>
    </location>
</feature>
<dbReference type="RefSeq" id="WP_160938341.1">
    <property type="nucleotide sequence ID" value="NZ_SNVJ01000016.1"/>
</dbReference>
<evidence type="ECO:0000256" key="1">
    <source>
        <dbReference type="SAM" id="MobiDB-lite"/>
    </source>
</evidence>
<proteinExistence type="predicted"/>
<gene>
    <name evidence="2" type="ORF">E0493_16385</name>
</gene>
<dbReference type="Proteomes" id="UP000460715">
    <property type="component" value="Unassembled WGS sequence"/>
</dbReference>
<accession>A0A845BNF3</accession>
<dbReference type="EMBL" id="SNVJ01000016">
    <property type="protein sequence ID" value="MXP64929.1"/>
    <property type="molecule type" value="Genomic_DNA"/>
</dbReference>
<evidence type="ECO:0000313" key="2">
    <source>
        <dbReference type="EMBL" id="MXP64929.1"/>
    </source>
</evidence>
<reference evidence="2 3" key="1">
    <citation type="submission" date="2019-03" db="EMBL/GenBank/DDBJ databases">
        <title>Roseomonas sp. a novel Roseomonas species isolated from Sea whip Gorgonian.</title>
        <authorList>
            <person name="Li F."/>
            <person name="Pan X."/>
            <person name="Huang S."/>
            <person name="Li Z."/>
            <person name="Meng B."/>
        </authorList>
    </citation>
    <scope>NUCLEOTIDE SEQUENCE [LARGE SCALE GENOMIC DNA]</scope>
    <source>
        <strain evidence="2 3">M0104</strain>
    </source>
</reference>
<feature type="compositionally biased region" description="Low complexity" evidence="1">
    <location>
        <begin position="166"/>
        <end position="190"/>
    </location>
</feature>
<feature type="compositionally biased region" description="Low complexity" evidence="1">
    <location>
        <begin position="141"/>
        <end position="155"/>
    </location>
</feature>
<protein>
    <submittedName>
        <fullName evidence="2">DUF3306 domain-containing protein</fullName>
    </submittedName>
</protein>
<dbReference type="InterPro" id="IPR021735">
    <property type="entry name" value="DUF3306"/>
</dbReference>
<comment type="caution">
    <text evidence="2">The sequence shown here is derived from an EMBL/GenBank/DDBJ whole genome shotgun (WGS) entry which is preliminary data.</text>
</comment>
<sequence>MGEGGFLSRWSRRKRGLEPVAPEPAAPPALEAEAPPAEPEFDLASLPPVESLGPGSDITVFLRPRVPVLLRQAALRRMWSLDPAIRDFTGPAEYAWDFNAPDGVPGFATELSEEVGRRLAQALGGLPPPGGEEAEAPPREAPAAPAEPAEAAMAEVPPPPESSLRLSAAEPSEPALPEPSVEASVGAPEEAAPPPRRRHGGAVPS</sequence>
<dbReference type="AlphaFoldDB" id="A0A845BNF3"/>
<dbReference type="OrthoDB" id="8100830at2"/>
<feature type="region of interest" description="Disordered" evidence="1">
    <location>
        <begin position="1"/>
        <end position="49"/>
    </location>
</feature>
<name>A0A845BNF3_9PROT</name>
<feature type="region of interest" description="Disordered" evidence="1">
    <location>
        <begin position="119"/>
        <end position="205"/>
    </location>
</feature>
<keyword evidence="3" id="KW-1185">Reference proteome</keyword>